<dbReference type="PROSITE" id="PS51257">
    <property type="entry name" value="PROKAR_LIPOPROTEIN"/>
    <property type="match status" value="1"/>
</dbReference>
<feature type="domain" description="Phospholipase/carboxylesterase/thioesterase" evidence="3">
    <location>
        <begin position="51"/>
        <end position="245"/>
    </location>
</feature>
<dbReference type="GeneID" id="61677375"/>
<dbReference type="InterPro" id="IPR050955">
    <property type="entry name" value="Plant_Biomass_Hydrol_Est"/>
</dbReference>
<proteinExistence type="predicted"/>
<reference evidence="4 5" key="1">
    <citation type="submission" date="2018-08" db="EMBL/GenBank/DDBJ databases">
        <title>A genome reference for cultivated species of the human gut microbiota.</title>
        <authorList>
            <person name="Zou Y."/>
            <person name="Xue W."/>
            <person name="Luo G."/>
        </authorList>
    </citation>
    <scope>NUCLEOTIDE SEQUENCE [LARGE SCALE GENOMIC DNA]</scope>
    <source>
        <strain evidence="4 5">AF14-27</strain>
    </source>
</reference>
<organism evidence="4 5">
    <name type="scientific">Bacteroides clarus</name>
    <dbReference type="NCBI Taxonomy" id="626929"/>
    <lineage>
        <taxon>Bacteria</taxon>
        <taxon>Pseudomonadati</taxon>
        <taxon>Bacteroidota</taxon>
        <taxon>Bacteroidia</taxon>
        <taxon>Bacteroidales</taxon>
        <taxon>Bacteroidaceae</taxon>
        <taxon>Bacteroides</taxon>
    </lineage>
</organism>
<dbReference type="PANTHER" id="PTHR43037">
    <property type="entry name" value="UNNAMED PRODUCT-RELATED"/>
    <property type="match status" value="1"/>
</dbReference>
<evidence type="ECO:0000256" key="1">
    <source>
        <dbReference type="ARBA" id="ARBA00022729"/>
    </source>
</evidence>
<dbReference type="AlphaFoldDB" id="A0A412Y591"/>
<evidence type="ECO:0000313" key="5">
    <source>
        <dbReference type="Proteomes" id="UP000284366"/>
    </source>
</evidence>
<dbReference type="RefSeq" id="WP_117857871.1">
    <property type="nucleotide sequence ID" value="NZ_CANTWF010000005.1"/>
</dbReference>
<dbReference type="Gene3D" id="3.40.50.1820">
    <property type="entry name" value="alpha/beta hydrolase"/>
    <property type="match status" value="1"/>
</dbReference>
<keyword evidence="1 2" id="KW-0732">Signal</keyword>
<dbReference type="InterPro" id="IPR029058">
    <property type="entry name" value="AB_hydrolase_fold"/>
</dbReference>
<evidence type="ECO:0000313" key="4">
    <source>
        <dbReference type="EMBL" id="RGV52622.1"/>
    </source>
</evidence>
<dbReference type="GO" id="GO:0016787">
    <property type="term" value="F:hydrolase activity"/>
    <property type="evidence" value="ECO:0007669"/>
    <property type="project" value="InterPro"/>
</dbReference>
<feature type="chain" id="PRO_5019097400" evidence="2">
    <location>
        <begin position="22"/>
        <end position="263"/>
    </location>
</feature>
<dbReference type="SUPFAM" id="SSF53474">
    <property type="entry name" value="alpha/beta-Hydrolases"/>
    <property type="match status" value="1"/>
</dbReference>
<accession>A0A412Y591</accession>
<dbReference type="Proteomes" id="UP000284366">
    <property type="component" value="Unassembled WGS sequence"/>
</dbReference>
<sequence>MKKIVCIQILLWMSCLINVSAQDSYKEYEQKVYVSSQGDSLQYCLLRPEVEKPGEKYPLVLFLHGAGERGNDNRKQLKHGGQMWLNPVNRKKYPAFILLPQCPAENYWGYEMRPNSLEPFGMPDNPELTTTIRTLKSLLDTFLDMPQVDKLRVYIMGLSMGGMATYDMVIRYPEIFAAAVPICGTVNPVRIGKELREIKFRIFHGDTDSVVTPEGSREAYKALKAIDASVEYIEFVGCDHNSWNPAFNYPDFMNWLFNQKKEK</sequence>
<dbReference type="Pfam" id="PF02230">
    <property type="entry name" value="Abhydrolase_2"/>
    <property type="match status" value="1"/>
</dbReference>
<evidence type="ECO:0000259" key="3">
    <source>
        <dbReference type="Pfam" id="PF02230"/>
    </source>
</evidence>
<name>A0A412Y591_9BACE</name>
<protein>
    <submittedName>
        <fullName evidence="4">Phospholipase</fullName>
    </submittedName>
</protein>
<gene>
    <name evidence="4" type="ORF">DWW09_11450</name>
</gene>
<dbReference type="InterPro" id="IPR003140">
    <property type="entry name" value="PLipase/COase/thioEstase"/>
</dbReference>
<dbReference type="EMBL" id="QRZG01000019">
    <property type="protein sequence ID" value="RGV52622.1"/>
    <property type="molecule type" value="Genomic_DNA"/>
</dbReference>
<evidence type="ECO:0000256" key="2">
    <source>
        <dbReference type="SAM" id="SignalP"/>
    </source>
</evidence>
<dbReference type="PANTHER" id="PTHR43037:SF1">
    <property type="entry name" value="BLL1128 PROTEIN"/>
    <property type="match status" value="1"/>
</dbReference>
<comment type="caution">
    <text evidence="4">The sequence shown here is derived from an EMBL/GenBank/DDBJ whole genome shotgun (WGS) entry which is preliminary data.</text>
</comment>
<feature type="signal peptide" evidence="2">
    <location>
        <begin position="1"/>
        <end position="21"/>
    </location>
</feature>